<dbReference type="InterPro" id="IPR000182">
    <property type="entry name" value="GNAT_dom"/>
</dbReference>
<dbReference type="InterPro" id="IPR016181">
    <property type="entry name" value="Acyl_CoA_acyltransferase"/>
</dbReference>
<keyword evidence="2" id="KW-0963">Cytoplasm</keyword>
<proteinExistence type="inferred from homology"/>
<dbReference type="InterPro" id="IPR006464">
    <property type="entry name" value="AcTrfase_RimI/Ard1"/>
</dbReference>
<dbReference type="PROSITE" id="PS51186">
    <property type="entry name" value="GNAT"/>
    <property type="match status" value="1"/>
</dbReference>
<evidence type="ECO:0000256" key="2">
    <source>
        <dbReference type="ARBA" id="ARBA00022490"/>
    </source>
</evidence>
<dbReference type="GO" id="GO:0008080">
    <property type="term" value="F:N-acetyltransferase activity"/>
    <property type="evidence" value="ECO:0007669"/>
    <property type="project" value="InterPro"/>
</dbReference>
<keyword evidence="3" id="KW-0808">Transferase</keyword>
<accession>A0A919Y2A9</accession>
<dbReference type="PANTHER" id="PTHR43420">
    <property type="entry name" value="ACETYLTRANSFERASE"/>
    <property type="match status" value="1"/>
</dbReference>
<evidence type="ECO:0000256" key="3">
    <source>
        <dbReference type="ARBA" id="ARBA00022679"/>
    </source>
</evidence>
<dbReference type="RefSeq" id="WP_374705650.1">
    <property type="nucleotide sequence ID" value="NZ_BORS01000006.1"/>
</dbReference>
<evidence type="ECO:0000313" key="6">
    <source>
        <dbReference type="EMBL" id="GIO42434.1"/>
    </source>
</evidence>
<comment type="similarity">
    <text evidence="1">Belongs to the acetyltransferase family. RimI subfamily.</text>
</comment>
<evidence type="ECO:0000313" key="7">
    <source>
        <dbReference type="Proteomes" id="UP000678895"/>
    </source>
</evidence>
<keyword evidence="4" id="KW-0012">Acyltransferase</keyword>
<keyword evidence="7" id="KW-1185">Reference proteome</keyword>
<dbReference type="Proteomes" id="UP000678895">
    <property type="component" value="Unassembled WGS sequence"/>
</dbReference>
<organism evidence="6 7">
    <name type="scientific">Paenibacillus apis</name>
    <dbReference type="NCBI Taxonomy" id="1792174"/>
    <lineage>
        <taxon>Bacteria</taxon>
        <taxon>Bacillati</taxon>
        <taxon>Bacillota</taxon>
        <taxon>Bacilli</taxon>
        <taxon>Bacillales</taxon>
        <taxon>Paenibacillaceae</taxon>
        <taxon>Paenibacillus</taxon>
    </lineage>
</organism>
<feature type="domain" description="N-acetyltransferase" evidence="5">
    <location>
        <begin position="15"/>
        <end position="160"/>
    </location>
</feature>
<dbReference type="InterPro" id="IPR050680">
    <property type="entry name" value="YpeA/RimI_acetyltransf"/>
</dbReference>
<dbReference type="PANTHER" id="PTHR43420:SF44">
    <property type="entry name" value="ACETYLTRANSFERASE YPEA"/>
    <property type="match status" value="1"/>
</dbReference>
<name>A0A919Y2A9_9BACL</name>
<dbReference type="Pfam" id="PF00583">
    <property type="entry name" value="Acetyltransf_1"/>
    <property type="match status" value="1"/>
</dbReference>
<sequence length="175" mass="20107">MAIHNENETTPAGSVSIRKMTLEDIPDIMIIEHESFTLPWSEEAFRNELTMNHFAKYLVMELDGKPIAYGGMWTIVDEAHITNIAVRTAHRGQGLGETLLLQLIQLAMEYRIERMTLEVRKSNLVAQALYSKLGFEPAGIRKGYYSDNQEDAVIMWYELPEQLVWEEEGSEEIDE</sequence>
<evidence type="ECO:0000256" key="1">
    <source>
        <dbReference type="ARBA" id="ARBA00005395"/>
    </source>
</evidence>
<protein>
    <submittedName>
        <fullName evidence="6">Ribosomal-protein-alanine acetyltransferase</fullName>
    </submittedName>
</protein>
<dbReference type="NCBIfam" id="TIGR01575">
    <property type="entry name" value="rimI"/>
    <property type="match status" value="1"/>
</dbReference>
<evidence type="ECO:0000259" key="5">
    <source>
        <dbReference type="PROSITE" id="PS51186"/>
    </source>
</evidence>
<gene>
    <name evidence="6" type="primary">rimI</name>
    <name evidence="6" type="ORF">J41TS4_21920</name>
</gene>
<dbReference type="AlphaFoldDB" id="A0A919Y2A9"/>
<reference evidence="6" key="1">
    <citation type="submission" date="2021-03" db="EMBL/GenBank/DDBJ databases">
        <title>Antimicrobial resistance genes in bacteria isolated from Japanese honey, and their potential for conferring macrolide and lincosamide resistance in the American foulbrood pathogen Paenibacillus larvae.</title>
        <authorList>
            <person name="Okamoto M."/>
            <person name="Kumagai M."/>
            <person name="Kanamori H."/>
            <person name="Takamatsu D."/>
        </authorList>
    </citation>
    <scope>NUCLEOTIDE SEQUENCE</scope>
    <source>
        <strain evidence="6">J41TS4</strain>
    </source>
</reference>
<evidence type="ECO:0000256" key="4">
    <source>
        <dbReference type="ARBA" id="ARBA00023315"/>
    </source>
</evidence>
<dbReference type="CDD" id="cd04301">
    <property type="entry name" value="NAT_SF"/>
    <property type="match status" value="1"/>
</dbReference>
<dbReference type="SUPFAM" id="SSF55729">
    <property type="entry name" value="Acyl-CoA N-acyltransferases (Nat)"/>
    <property type="match status" value="1"/>
</dbReference>
<comment type="caution">
    <text evidence="6">The sequence shown here is derived from an EMBL/GenBank/DDBJ whole genome shotgun (WGS) entry which is preliminary data.</text>
</comment>
<dbReference type="EMBL" id="BORS01000006">
    <property type="protein sequence ID" value="GIO42434.1"/>
    <property type="molecule type" value="Genomic_DNA"/>
</dbReference>
<dbReference type="Gene3D" id="3.40.630.30">
    <property type="match status" value="1"/>
</dbReference>